<organism evidence="2 3">
    <name type="scientific">Quadrisphaera setariae</name>
    <dbReference type="NCBI Taxonomy" id="2593304"/>
    <lineage>
        <taxon>Bacteria</taxon>
        <taxon>Bacillati</taxon>
        <taxon>Actinomycetota</taxon>
        <taxon>Actinomycetes</taxon>
        <taxon>Kineosporiales</taxon>
        <taxon>Kineosporiaceae</taxon>
        <taxon>Quadrisphaera</taxon>
    </lineage>
</organism>
<dbReference type="InterPro" id="IPR011991">
    <property type="entry name" value="ArsR-like_HTH"/>
</dbReference>
<feature type="compositionally biased region" description="Low complexity" evidence="1">
    <location>
        <begin position="239"/>
        <end position="256"/>
    </location>
</feature>
<feature type="compositionally biased region" description="Low complexity" evidence="1">
    <location>
        <begin position="262"/>
        <end position="274"/>
    </location>
</feature>
<dbReference type="PANTHER" id="PTHR30363">
    <property type="entry name" value="HTH-TYPE TRANSCRIPTIONAL REGULATOR SRLR-RELATED"/>
    <property type="match status" value="1"/>
</dbReference>
<name>A0A5C8ZKP2_9ACTN</name>
<keyword evidence="3" id="KW-1185">Reference proteome</keyword>
<dbReference type="SUPFAM" id="SSF46785">
    <property type="entry name" value="Winged helix' DNA-binding domain"/>
    <property type="match status" value="1"/>
</dbReference>
<dbReference type="PANTHER" id="PTHR30363:SF28">
    <property type="entry name" value="TRANSCRIPTIONAL REGULATORY PROTEIN-RELATED"/>
    <property type="match status" value="1"/>
</dbReference>
<gene>
    <name evidence="2" type="ORF">FMM08_04680</name>
</gene>
<dbReference type="InterPro" id="IPR036390">
    <property type="entry name" value="WH_DNA-bd_sf"/>
</dbReference>
<feature type="region of interest" description="Disordered" evidence="1">
    <location>
        <begin position="239"/>
        <end position="274"/>
    </location>
</feature>
<protein>
    <submittedName>
        <fullName evidence="2">ArsR family transcriptional regulator</fullName>
    </submittedName>
</protein>
<dbReference type="Proteomes" id="UP000321234">
    <property type="component" value="Unassembled WGS sequence"/>
</dbReference>
<reference evidence="2 3" key="1">
    <citation type="submission" date="2019-07" db="EMBL/GenBank/DDBJ databases">
        <title>Quadrisphaera sp. strain DD2A genome sequencing and assembly.</title>
        <authorList>
            <person name="Kim I."/>
        </authorList>
    </citation>
    <scope>NUCLEOTIDE SEQUENCE [LARGE SCALE GENOMIC DNA]</scope>
    <source>
        <strain evidence="2 3">DD2A</strain>
    </source>
</reference>
<dbReference type="InterPro" id="IPR036388">
    <property type="entry name" value="WH-like_DNA-bd_sf"/>
</dbReference>
<sequence length="274" mass="27650">MATSETPGDAHASAAPELSAAGTRERVSRTVLARGPVTAAQLASDLGVTPAAVRRHLDALAADGLVRQAPLVAGNRGPGRPARGWVATEAGHAAAPGAYDDLAAAALSALEREAGHEALERFARQRADELVARHRDSVDAAGAAPAARAGALAEALTADGYAARTAVLGTPRSTAAPSGQGQPAVPTSVQLVQGHCPVQAVAGRHPELCEAETAAFARLIGAPVRRLATLAAGHHACTTHVTTTSTPASPTDRQPTSPTPQTPKTSHPTQGRSA</sequence>
<feature type="compositionally biased region" description="Low complexity" evidence="1">
    <location>
        <begin position="10"/>
        <end position="21"/>
    </location>
</feature>
<feature type="region of interest" description="Disordered" evidence="1">
    <location>
        <begin position="1"/>
        <end position="27"/>
    </location>
</feature>
<evidence type="ECO:0000313" key="2">
    <source>
        <dbReference type="EMBL" id="TXR57526.1"/>
    </source>
</evidence>
<dbReference type="InterPro" id="IPR050313">
    <property type="entry name" value="Carb_Metab_HTH_regulators"/>
</dbReference>
<dbReference type="AlphaFoldDB" id="A0A5C8ZKP2"/>
<evidence type="ECO:0000313" key="3">
    <source>
        <dbReference type="Proteomes" id="UP000321234"/>
    </source>
</evidence>
<dbReference type="Pfam" id="PF12840">
    <property type="entry name" value="HTH_20"/>
    <property type="match status" value="1"/>
</dbReference>
<comment type="caution">
    <text evidence="2">The sequence shown here is derived from an EMBL/GenBank/DDBJ whole genome shotgun (WGS) entry which is preliminary data.</text>
</comment>
<dbReference type="CDD" id="cd00090">
    <property type="entry name" value="HTH_ARSR"/>
    <property type="match status" value="1"/>
</dbReference>
<evidence type="ECO:0000256" key="1">
    <source>
        <dbReference type="SAM" id="MobiDB-lite"/>
    </source>
</evidence>
<dbReference type="OrthoDB" id="3375207at2"/>
<accession>A0A5C8ZKP2</accession>
<dbReference type="EMBL" id="VKAC01000002">
    <property type="protein sequence ID" value="TXR57526.1"/>
    <property type="molecule type" value="Genomic_DNA"/>
</dbReference>
<dbReference type="Gene3D" id="1.10.10.10">
    <property type="entry name" value="Winged helix-like DNA-binding domain superfamily/Winged helix DNA-binding domain"/>
    <property type="match status" value="1"/>
</dbReference>
<dbReference type="RefSeq" id="WP_147925166.1">
    <property type="nucleotide sequence ID" value="NZ_VKAC01000002.1"/>
</dbReference>
<proteinExistence type="predicted"/>